<dbReference type="Gene3D" id="3.90.25.10">
    <property type="entry name" value="UDP-galactose 4-epimerase, domain 1"/>
    <property type="match status" value="1"/>
</dbReference>
<dbReference type="Proteomes" id="UP000005737">
    <property type="component" value="Unassembled WGS sequence"/>
</dbReference>
<keyword evidence="9" id="KW-1185">Reference proteome</keyword>
<comment type="catalytic activity">
    <reaction evidence="1">
        <text>GDP-alpha-D-mannose = GDP-4-dehydro-alpha-D-rhamnose + H2O</text>
        <dbReference type="Rhea" id="RHEA:23820"/>
        <dbReference type="ChEBI" id="CHEBI:15377"/>
        <dbReference type="ChEBI" id="CHEBI:57527"/>
        <dbReference type="ChEBI" id="CHEBI:57964"/>
        <dbReference type="EC" id="4.2.1.47"/>
    </reaction>
</comment>
<proteinExistence type="inferred from homology"/>
<evidence type="ECO:0000256" key="1">
    <source>
        <dbReference type="ARBA" id="ARBA00000188"/>
    </source>
</evidence>
<protein>
    <recommendedName>
        <fullName evidence="4">GDP-mannose 4,6-dehydratase</fullName>
        <ecNumber evidence="4">4.2.1.47</ecNumber>
    </recommendedName>
</protein>
<feature type="domain" description="NAD(P)-binding" evidence="7">
    <location>
        <begin position="5"/>
        <end position="313"/>
    </location>
</feature>
<dbReference type="CDD" id="cd05260">
    <property type="entry name" value="GDP_MD_SDR_e"/>
    <property type="match status" value="1"/>
</dbReference>
<organism evidence="8 9">
    <name type="scientific">Leptonema illini DSM 21528</name>
    <dbReference type="NCBI Taxonomy" id="929563"/>
    <lineage>
        <taxon>Bacteria</taxon>
        <taxon>Pseudomonadati</taxon>
        <taxon>Spirochaetota</taxon>
        <taxon>Spirochaetia</taxon>
        <taxon>Leptospirales</taxon>
        <taxon>Leptospiraceae</taxon>
        <taxon>Leptonema</taxon>
    </lineage>
</organism>
<evidence type="ECO:0000256" key="2">
    <source>
        <dbReference type="ARBA" id="ARBA00001937"/>
    </source>
</evidence>
<dbReference type="FunFam" id="3.40.50.720:FF:000924">
    <property type="entry name" value="GDP-mannose 4,6 dehydratase"/>
    <property type="match status" value="1"/>
</dbReference>
<dbReference type="AlphaFoldDB" id="H2CD35"/>
<reference evidence="8 9" key="1">
    <citation type="submission" date="2011-10" db="EMBL/GenBank/DDBJ databases">
        <title>The Improved High-Quality Draft genome of Leptonema illini DSM 21528.</title>
        <authorList>
            <consortium name="US DOE Joint Genome Institute (JGI-PGF)"/>
            <person name="Lucas S."/>
            <person name="Copeland A."/>
            <person name="Lapidus A."/>
            <person name="Glavina del Rio T."/>
            <person name="Dalin E."/>
            <person name="Tice H."/>
            <person name="Bruce D."/>
            <person name="Goodwin L."/>
            <person name="Pitluck S."/>
            <person name="Peters L."/>
            <person name="Mikhailova N."/>
            <person name="Held B."/>
            <person name="Kyrpides N."/>
            <person name="Mavromatis K."/>
            <person name="Ivanova N."/>
            <person name="Markowitz V."/>
            <person name="Cheng J.-F."/>
            <person name="Hugenholtz P."/>
            <person name="Woyke T."/>
            <person name="Wu D."/>
            <person name="Gronow S."/>
            <person name="Wellnitz S."/>
            <person name="Brambilla E.-M."/>
            <person name="Klenk H.-P."/>
            <person name="Eisen J.A."/>
        </authorList>
    </citation>
    <scope>NUCLEOTIDE SEQUENCE [LARGE SCALE GENOMIC DNA]</scope>
    <source>
        <strain evidence="8 9">DSM 21528</strain>
    </source>
</reference>
<comment type="cofactor">
    <cofactor evidence="2">
        <name>NADP(+)</name>
        <dbReference type="ChEBI" id="CHEBI:58349"/>
    </cofactor>
</comment>
<evidence type="ECO:0000256" key="5">
    <source>
        <dbReference type="ARBA" id="ARBA00023239"/>
    </source>
</evidence>
<accession>H2CD35</accession>
<dbReference type="InterPro" id="IPR036291">
    <property type="entry name" value="NAD(P)-bd_dom_sf"/>
</dbReference>
<evidence type="ECO:0000256" key="3">
    <source>
        <dbReference type="ARBA" id="ARBA00009263"/>
    </source>
</evidence>
<name>H2CD35_9LEPT</name>
<evidence type="ECO:0000256" key="4">
    <source>
        <dbReference type="ARBA" id="ARBA00011989"/>
    </source>
</evidence>
<evidence type="ECO:0000259" key="7">
    <source>
        <dbReference type="Pfam" id="PF16363"/>
    </source>
</evidence>
<sequence length="321" mass="36378">MKKALITGVAGQDGSYLADLLLSKGYEVHGIVKRESVEDANHRLGNLSHSIDRIHLHPVSVNNHLSLYKLFRDIQPDECYHLAASSFVHYNFDDEFLILNNNFNSTHYLLSTIKELKPSCRLFFAGSSEMFGEPDESPQTELTRFNPKSIYGISKIASYYMIRNYRDKEGLFACTGIMYNHESPRRGHQFVTRKITSTVAKIARGEASTLSLGNLDALRDWGWAPDYVEAMWRMLQTETPDDFIVSTGKLHSVRDFVDIAFRLAGLDYAKYVATDPRFFRPSEHIPLCGNPSKIAATLSWRNSRSLEEIIGSMLQADGIEV</sequence>
<dbReference type="GO" id="GO:0008446">
    <property type="term" value="F:GDP-mannose 4,6-dehydratase activity"/>
    <property type="evidence" value="ECO:0007669"/>
    <property type="project" value="UniProtKB-EC"/>
</dbReference>
<dbReference type="PANTHER" id="PTHR43715">
    <property type="entry name" value="GDP-MANNOSE 4,6-DEHYDRATASE"/>
    <property type="match status" value="1"/>
</dbReference>
<dbReference type="GO" id="GO:0042351">
    <property type="term" value="P:'de novo' GDP-L-fucose biosynthetic process"/>
    <property type="evidence" value="ECO:0007669"/>
    <property type="project" value="TreeGrafter"/>
</dbReference>
<dbReference type="InterPro" id="IPR016040">
    <property type="entry name" value="NAD(P)-bd_dom"/>
</dbReference>
<dbReference type="PANTHER" id="PTHR43715:SF1">
    <property type="entry name" value="GDP-MANNOSE 4,6 DEHYDRATASE"/>
    <property type="match status" value="1"/>
</dbReference>
<comment type="function">
    <text evidence="6">Catalyzes the conversion of GDP-D-mannose to GDP-4-dehydro-6-deoxy-D-mannose.</text>
</comment>
<keyword evidence="5" id="KW-0456">Lyase</keyword>
<evidence type="ECO:0000313" key="9">
    <source>
        <dbReference type="Proteomes" id="UP000005737"/>
    </source>
</evidence>
<evidence type="ECO:0000256" key="6">
    <source>
        <dbReference type="ARBA" id="ARBA00059383"/>
    </source>
</evidence>
<dbReference type="InterPro" id="IPR006368">
    <property type="entry name" value="GDP_Man_deHydtase"/>
</dbReference>
<evidence type="ECO:0000313" key="8">
    <source>
        <dbReference type="EMBL" id="EHQ07511.1"/>
    </source>
</evidence>
<dbReference type="SUPFAM" id="SSF51735">
    <property type="entry name" value="NAD(P)-binding Rossmann-fold domains"/>
    <property type="match status" value="1"/>
</dbReference>
<dbReference type="Pfam" id="PF16363">
    <property type="entry name" value="GDP_Man_Dehyd"/>
    <property type="match status" value="1"/>
</dbReference>
<dbReference type="Gene3D" id="3.40.50.720">
    <property type="entry name" value="NAD(P)-binding Rossmann-like Domain"/>
    <property type="match status" value="1"/>
</dbReference>
<dbReference type="EC" id="4.2.1.47" evidence="4"/>
<gene>
    <name evidence="8" type="ORF">Lepil_2841</name>
</gene>
<dbReference type="RefSeq" id="WP_002773442.1">
    <property type="nucleotide sequence ID" value="NZ_JH597773.1"/>
</dbReference>
<dbReference type="HOGENOM" id="CLU_007383_14_0_12"/>
<dbReference type="STRING" id="183.GCA_002009735_00623"/>
<dbReference type="EMBL" id="JH597773">
    <property type="protein sequence ID" value="EHQ07511.1"/>
    <property type="molecule type" value="Genomic_DNA"/>
</dbReference>
<comment type="similarity">
    <text evidence="3">Belongs to the NAD(P)-dependent epimerase/dehydratase family. GDP-mannose 4,6-dehydratase subfamily.</text>
</comment>